<dbReference type="Proteomes" id="UP001259340">
    <property type="component" value="Unassembled WGS sequence"/>
</dbReference>
<evidence type="ECO:0000256" key="1">
    <source>
        <dbReference type="SAM" id="SignalP"/>
    </source>
</evidence>
<name>A0AAW8NIG6_9GAMM</name>
<keyword evidence="5" id="KW-1185">Reference proteome</keyword>
<accession>A0AAW8NIG6</accession>
<comment type="caution">
    <text evidence="2">The sequence shown here is derived from an EMBL/GenBank/DDBJ whole genome shotgun (WGS) entry which is preliminary data.</text>
</comment>
<evidence type="ECO:0000313" key="5">
    <source>
        <dbReference type="Proteomes" id="UP001271263"/>
    </source>
</evidence>
<reference evidence="2" key="2">
    <citation type="submission" date="2022-11" db="EMBL/GenBank/DDBJ databases">
        <title>Prophages regulate Shewanella fidelis motility and biofilm formation: implications for gut colonization dynamics in Ciona robusta.</title>
        <authorList>
            <person name="Natarajan O."/>
            <person name="Gibboney S.L."/>
            <person name="Young M.N."/>
            <person name="Lim S.J."/>
            <person name="Pluta N."/>
            <person name="Atkinson C.G.F."/>
            <person name="Leigh B.A."/>
            <person name="Liberti A."/>
            <person name="Kees E."/>
            <person name="Breitbart M."/>
            <person name="Gralnick J."/>
            <person name="Dishaw L.J."/>
        </authorList>
    </citation>
    <scope>NUCLEOTIDE SEQUENCE</scope>
    <source>
        <strain evidence="2">3313</strain>
    </source>
</reference>
<dbReference type="EMBL" id="JAPMLE010000001">
    <property type="protein sequence ID" value="MDR8523112.1"/>
    <property type="molecule type" value="Genomic_DNA"/>
</dbReference>
<organism evidence="2 4">
    <name type="scientific">Shewanella fidelis</name>
    <dbReference type="NCBI Taxonomy" id="173509"/>
    <lineage>
        <taxon>Bacteria</taxon>
        <taxon>Pseudomonadati</taxon>
        <taxon>Pseudomonadota</taxon>
        <taxon>Gammaproteobacteria</taxon>
        <taxon>Alteromonadales</taxon>
        <taxon>Shewanellaceae</taxon>
        <taxon>Shewanella</taxon>
    </lineage>
</organism>
<dbReference type="Proteomes" id="UP001271263">
    <property type="component" value="Unassembled WGS sequence"/>
</dbReference>
<evidence type="ECO:0000313" key="3">
    <source>
        <dbReference type="EMBL" id="MDW4824253.1"/>
    </source>
</evidence>
<dbReference type="RefSeq" id="WP_310654222.1">
    <property type="nucleotide sequence ID" value="NZ_JAPMLA010000003.1"/>
</dbReference>
<reference evidence="3 5" key="1">
    <citation type="journal article" date="2022" name="bioRxiv">
        <title>Prophages regulate Shewanella fidelis 3313 motility and biofilm formation: implications for gut colonization dynamics in Ciona robusta.</title>
        <authorList>
            <person name="Natarajan O."/>
            <person name="Gibboney S.L."/>
            <person name="Young M.N."/>
            <person name="Lim S.J."/>
            <person name="Pluta N."/>
            <person name="Atkinson C.G."/>
            <person name="Leigh B.A."/>
            <person name="Liberti A."/>
            <person name="Kees E.D."/>
            <person name="Breitbart M."/>
            <person name="Gralnick J.A."/>
            <person name="Dishaw L.J."/>
        </authorList>
    </citation>
    <scope>NUCLEOTIDE SEQUENCE [LARGE SCALE GENOMIC DNA]</scope>
    <source>
        <strain evidence="3 5">JG4066</strain>
    </source>
</reference>
<protein>
    <recommendedName>
        <fullName evidence="6">Outer membrane lipoprotein-sorting protein</fullName>
    </recommendedName>
</protein>
<evidence type="ECO:0000313" key="4">
    <source>
        <dbReference type="Proteomes" id="UP001259340"/>
    </source>
</evidence>
<proteinExistence type="predicted"/>
<sequence length="308" mass="35075">MLINKPKTNPFCCRLTALFNSCLLTCTLAFSPTSHAKQECSIDALEAMENDSGDVRGFSAAVCKQLPHQEQFTMGAYLQWTGGSYAGERRYTLRTVIMDTQTHEVIARHTGSLYERPGLTIVADTPDNKDPNSPAPLWIDTANYKLNSDTRALGVRVQAQQHPEGANEYKSDYLNLFVHQGRFLIPVVERLPLYYWKIWQNEPSGYHVARTPEVIKNETNDKAGLTKRYIVESGKGALHIEPKQYKGFADLKLLTKTKLSGALPKRTDSSQSRTTVTRLRFNGERYYILESGLSDKRDWQHSERWWKP</sequence>
<evidence type="ECO:0000313" key="2">
    <source>
        <dbReference type="EMBL" id="MDR8523112.1"/>
    </source>
</evidence>
<evidence type="ECO:0008006" key="6">
    <source>
        <dbReference type="Google" id="ProtNLM"/>
    </source>
</evidence>
<gene>
    <name evidence="2" type="ORF">OS133_05355</name>
    <name evidence="3" type="ORF">OS134_09315</name>
</gene>
<keyword evidence="1" id="KW-0732">Signal</keyword>
<dbReference type="AlphaFoldDB" id="A0AAW8NIG6"/>
<dbReference type="EMBL" id="JAPMLD010000003">
    <property type="protein sequence ID" value="MDW4824253.1"/>
    <property type="molecule type" value="Genomic_DNA"/>
</dbReference>
<feature type="chain" id="PRO_5043891700" description="Outer membrane lipoprotein-sorting protein" evidence="1">
    <location>
        <begin position="37"/>
        <end position="308"/>
    </location>
</feature>
<feature type="signal peptide" evidence="1">
    <location>
        <begin position="1"/>
        <end position="36"/>
    </location>
</feature>